<dbReference type="InterPro" id="IPR051639">
    <property type="entry name" value="BCD1"/>
</dbReference>
<protein>
    <recommendedName>
        <fullName evidence="3">Zinc finger HIT domain-containing protein 3</fullName>
    </recommendedName>
</protein>
<evidence type="ECO:0000313" key="14">
    <source>
        <dbReference type="Proteomes" id="UP000070544"/>
    </source>
</evidence>
<dbReference type="OMA" id="CNEAQSK"/>
<keyword evidence="14" id="KW-1185">Reference proteome</keyword>
<keyword evidence="4" id="KW-0963">Cytoplasm</keyword>
<keyword evidence="5" id="KW-0597">Phosphoprotein</keyword>
<feature type="domain" description="HIT-type" evidence="12">
    <location>
        <begin position="9"/>
        <end position="42"/>
    </location>
</feature>
<dbReference type="AlphaFoldDB" id="A0A139A274"/>
<accession>A0A139A274</accession>
<evidence type="ECO:0000256" key="10">
    <source>
        <dbReference type="ARBA" id="ARBA00046946"/>
    </source>
</evidence>
<keyword evidence="6" id="KW-0479">Metal-binding</keyword>
<comment type="subcellular location">
    <subcellularLocation>
        <location evidence="2">Cytoplasm</location>
    </subcellularLocation>
    <subcellularLocation>
        <location evidence="1">Nucleus</location>
    </subcellularLocation>
</comment>
<keyword evidence="8" id="KW-0862">Zinc</keyword>
<evidence type="ECO:0000256" key="1">
    <source>
        <dbReference type="ARBA" id="ARBA00004123"/>
    </source>
</evidence>
<dbReference type="Proteomes" id="UP000070544">
    <property type="component" value="Unassembled WGS sequence"/>
</dbReference>
<dbReference type="OrthoDB" id="18412at2759"/>
<dbReference type="PANTHER" id="PTHR13483:SF11">
    <property type="entry name" value="ZINC FINGER HIT DOMAIN-CONTAINING PROTEIN 3"/>
    <property type="match status" value="1"/>
</dbReference>
<evidence type="ECO:0000256" key="3">
    <source>
        <dbReference type="ARBA" id="ARBA00021568"/>
    </source>
</evidence>
<dbReference type="STRING" id="1344416.A0A139A274"/>
<dbReference type="InterPro" id="IPR007529">
    <property type="entry name" value="Znf_HIT"/>
</dbReference>
<dbReference type="CDD" id="cd23024">
    <property type="entry name" value="zf-HIT_ZNHIT2-3"/>
    <property type="match status" value="1"/>
</dbReference>
<dbReference type="Pfam" id="PF21373">
    <property type="entry name" value="ZNHIT3_C"/>
    <property type="match status" value="1"/>
</dbReference>
<dbReference type="GO" id="GO:0048254">
    <property type="term" value="P:snoRNA localization"/>
    <property type="evidence" value="ECO:0007669"/>
    <property type="project" value="TreeGrafter"/>
</dbReference>
<dbReference type="EMBL" id="KQ965812">
    <property type="protein sequence ID" value="KXS10877.1"/>
    <property type="molecule type" value="Genomic_DNA"/>
</dbReference>
<evidence type="ECO:0000256" key="9">
    <source>
        <dbReference type="ARBA" id="ARBA00023242"/>
    </source>
</evidence>
<evidence type="ECO:0000256" key="11">
    <source>
        <dbReference type="PROSITE-ProRule" id="PRU00453"/>
    </source>
</evidence>
<evidence type="ECO:0000256" key="4">
    <source>
        <dbReference type="ARBA" id="ARBA00022490"/>
    </source>
</evidence>
<evidence type="ECO:0000313" key="13">
    <source>
        <dbReference type="EMBL" id="KXS10877.1"/>
    </source>
</evidence>
<dbReference type="InterPro" id="IPR048371">
    <property type="entry name" value="ZNHIT3_C"/>
</dbReference>
<dbReference type="Gene3D" id="3.30.60.190">
    <property type="match status" value="1"/>
</dbReference>
<gene>
    <name evidence="13" type="ORF">M427DRAFT_115459</name>
</gene>
<dbReference type="PROSITE" id="PS51083">
    <property type="entry name" value="ZF_HIT"/>
    <property type="match status" value="1"/>
</dbReference>
<evidence type="ECO:0000256" key="5">
    <source>
        <dbReference type="ARBA" id="ARBA00022553"/>
    </source>
</evidence>
<keyword evidence="7 11" id="KW-0863">Zinc-finger</keyword>
<evidence type="ECO:0000256" key="2">
    <source>
        <dbReference type="ARBA" id="ARBA00004496"/>
    </source>
</evidence>
<dbReference type="SUPFAM" id="SSF144232">
    <property type="entry name" value="HIT/MYND zinc finger-like"/>
    <property type="match status" value="1"/>
</dbReference>
<dbReference type="GO" id="GO:0070761">
    <property type="term" value="C:pre-snoRNP complex"/>
    <property type="evidence" value="ECO:0007669"/>
    <property type="project" value="TreeGrafter"/>
</dbReference>
<sequence length="143" mass="15579">MTSKPPVVCGVCNLEPPKYKCPTCLINYCSLACFKNHKAIGCTKPEPVVPPHSADEPKAGIALEDEDDAALTDEQLRALGTDPAIRALLSSPDLRQVLNDIDSSKDPEARLERARANVPEFVQFVETCLDTVGKMKRDPTKTS</sequence>
<comment type="subunit">
    <text evidence="10">Thyroid receptor interacting proteins (TRIPs) specifically interact with the ligand binding domain of the thyroid receptor (TR). Requires the presence of thyroid hormone for its interaction. Interacts with NUFIP1. Interacts (via HIT-type zinc finger) with the RUVBL1/RUVBL2 complex in the presence of ADP.</text>
</comment>
<dbReference type="PANTHER" id="PTHR13483">
    <property type="entry name" value="BOX C_D SNORNA PROTEIN 1-RELATED"/>
    <property type="match status" value="1"/>
</dbReference>
<proteinExistence type="predicted"/>
<dbReference type="Pfam" id="PF04438">
    <property type="entry name" value="zf-HIT"/>
    <property type="match status" value="1"/>
</dbReference>
<evidence type="ECO:0000256" key="6">
    <source>
        <dbReference type="ARBA" id="ARBA00022723"/>
    </source>
</evidence>
<dbReference type="GO" id="GO:0000492">
    <property type="term" value="P:box C/D snoRNP assembly"/>
    <property type="evidence" value="ECO:0007669"/>
    <property type="project" value="TreeGrafter"/>
</dbReference>
<evidence type="ECO:0000256" key="7">
    <source>
        <dbReference type="ARBA" id="ARBA00022771"/>
    </source>
</evidence>
<dbReference type="GO" id="GO:0008270">
    <property type="term" value="F:zinc ion binding"/>
    <property type="evidence" value="ECO:0007669"/>
    <property type="project" value="UniProtKB-UniRule"/>
</dbReference>
<keyword evidence="9" id="KW-0539">Nucleus</keyword>
<dbReference type="GO" id="GO:0005737">
    <property type="term" value="C:cytoplasm"/>
    <property type="evidence" value="ECO:0007669"/>
    <property type="project" value="UniProtKB-SubCell"/>
</dbReference>
<name>A0A139A274_GONPJ</name>
<dbReference type="GO" id="GO:0005634">
    <property type="term" value="C:nucleus"/>
    <property type="evidence" value="ECO:0007669"/>
    <property type="project" value="UniProtKB-SubCell"/>
</dbReference>
<dbReference type="GO" id="GO:0000463">
    <property type="term" value="P:maturation of LSU-rRNA from tricistronic rRNA transcript (SSU-rRNA, 5.8S rRNA, LSU-rRNA)"/>
    <property type="evidence" value="ECO:0007669"/>
    <property type="project" value="TreeGrafter"/>
</dbReference>
<evidence type="ECO:0000256" key="8">
    <source>
        <dbReference type="ARBA" id="ARBA00022833"/>
    </source>
</evidence>
<evidence type="ECO:0000259" key="12">
    <source>
        <dbReference type="PROSITE" id="PS51083"/>
    </source>
</evidence>
<organism evidence="13 14">
    <name type="scientific">Gonapodya prolifera (strain JEL478)</name>
    <name type="common">Monoblepharis prolifera</name>
    <dbReference type="NCBI Taxonomy" id="1344416"/>
    <lineage>
        <taxon>Eukaryota</taxon>
        <taxon>Fungi</taxon>
        <taxon>Fungi incertae sedis</taxon>
        <taxon>Chytridiomycota</taxon>
        <taxon>Chytridiomycota incertae sedis</taxon>
        <taxon>Monoblepharidomycetes</taxon>
        <taxon>Monoblepharidales</taxon>
        <taxon>Gonapodyaceae</taxon>
        <taxon>Gonapodya</taxon>
    </lineage>
</organism>
<reference evidence="13 14" key="1">
    <citation type="journal article" date="2015" name="Genome Biol. Evol.">
        <title>Phylogenomic analyses indicate that early fungi evolved digesting cell walls of algal ancestors of land plants.</title>
        <authorList>
            <person name="Chang Y."/>
            <person name="Wang S."/>
            <person name="Sekimoto S."/>
            <person name="Aerts A.L."/>
            <person name="Choi C."/>
            <person name="Clum A."/>
            <person name="LaButti K.M."/>
            <person name="Lindquist E.A."/>
            <person name="Yee Ngan C."/>
            <person name="Ohm R.A."/>
            <person name="Salamov A.A."/>
            <person name="Grigoriev I.V."/>
            <person name="Spatafora J.W."/>
            <person name="Berbee M.L."/>
        </authorList>
    </citation>
    <scope>NUCLEOTIDE SEQUENCE [LARGE SCALE GENOMIC DNA]</scope>
    <source>
        <strain evidence="13 14">JEL478</strain>
    </source>
</reference>